<dbReference type="InterPro" id="IPR021730">
    <property type="entry name" value="YdbH"/>
</dbReference>
<accession>A0A2K9NH78</accession>
<organism evidence="1 2">
    <name type="scientific">Niveispirillum cyanobacteriorum</name>
    <dbReference type="NCBI Taxonomy" id="1612173"/>
    <lineage>
        <taxon>Bacteria</taxon>
        <taxon>Pseudomonadati</taxon>
        <taxon>Pseudomonadota</taxon>
        <taxon>Alphaproteobacteria</taxon>
        <taxon>Rhodospirillales</taxon>
        <taxon>Azospirillaceae</taxon>
        <taxon>Niveispirillum</taxon>
    </lineage>
</organism>
<dbReference type="AlphaFoldDB" id="A0A2K9NH78"/>
<dbReference type="Proteomes" id="UP000234752">
    <property type="component" value="Chromosome eg_2"/>
</dbReference>
<evidence type="ECO:0000313" key="2">
    <source>
        <dbReference type="Proteomes" id="UP000234752"/>
    </source>
</evidence>
<dbReference type="Pfam" id="PF11739">
    <property type="entry name" value="YdbH-like"/>
    <property type="match status" value="1"/>
</dbReference>
<proteinExistence type="predicted"/>
<protein>
    <submittedName>
        <fullName evidence="1">Uncharacterized protein</fullName>
    </submittedName>
</protein>
<sequence length="748" mass="77882">MERDRMPRGRRNLPDRGNRLRASKRKEKVLLVSGLLALGLLAIWLSLPSLLATRWTSQLRALGFPQAELAIDDFGLTQATGAFSLGQEDGADRFIARYTPAGLWSGRFAGLEVQGLRLSRPLTVSMTDLPGLTAPVQITQARLTLALPVGIGSVPLLMDAAISPTEDGWHAEGQGTLTVGSTGVPARITADWRGDGLSAAGFSFTPIPGGPRLGGHGSIRRLANGGWTGELDVTGKALPQGLPDMMLRWKAGQGHALLEWPGIARLDALLDPDETGGQRLAATLRVDDVPGFAARLSRPDPGLTGGPATLTLSARNVSTDLPPRDWPDIAVSIEARSLGIGQGPRDNALSLSGTARRIDGEWWLSPAADQPPGSLTIPTLGLSAKGLALTGRLAWPLDLEVRSPHLRLPWLAPATLAATLRGDPAEDLRLEWNIVTGNGGASLTGAVELNGAGGRAVAKLAPIRLGEGDAADLFPGAPLPHTLTGTIAARLTAAWNSEKADGTADILLEEAGLRLPGLHLAGINGVLRFDRLSPLSMPQQTMAIGLFDPGIALTAGGLGLSLPADGVLRLAPEPFRWAGQNVTLPHSTFRLGNDHLDLRLDIPATPVADVLAALGIVDAQAEGTVIGSVPIRIDAAGAHAGAGGLQAVGPGRLSVPAGPLPSWLDPVRNDSLALVSRALSDYRFRSLGIIFAADGPHLTLDGANPSLYGGYAMPMNLILMPPPKTLPAGGGPSGMVAADMAAFKARKD</sequence>
<evidence type="ECO:0000313" key="1">
    <source>
        <dbReference type="EMBL" id="AUN32444.1"/>
    </source>
</evidence>
<dbReference type="KEGG" id="ncb:C0V82_18935"/>
<name>A0A2K9NH78_9PROT</name>
<reference evidence="1 2" key="1">
    <citation type="submission" date="2017-12" db="EMBL/GenBank/DDBJ databases">
        <title>Genomes of bacteria within cyanobacterial aggregates.</title>
        <authorList>
            <person name="Cai H."/>
        </authorList>
    </citation>
    <scope>NUCLEOTIDE SEQUENCE [LARGE SCALE GENOMIC DNA]</scope>
    <source>
        <strain evidence="1 2">TH16</strain>
    </source>
</reference>
<keyword evidence="2" id="KW-1185">Reference proteome</keyword>
<gene>
    <name evidence="1" type="ORF">C0V82_18935</name>
</gene>
<dbReference type="EMBL" id="CP025612">
    <property type="protein sequence ID" value="AUN32444.1"/>
    <property type="molecule type" value="Genomic_DNA"/>
</dbReference>